<dbReference type="PANTHER" id="PTHR16897">
    <property type="entry name" value="OS10G0105400 PROTEIN"/>
    <property type="match status" value="1"/>
</dbReference>
<dbReference type="PROSITE" id="PS51211">
    <property type="entry name" value="VITELLOGENIN"/>
    <property type="match status" value="1"/>
</dbReference>
<feature type="domain" description="Vitellogenin" evidence="4">
    <location>
        <begin position="28"/>
        <end position="556"/>
    </location>
</feature>
<dbReference type="Gene3D" id="1.25.10.20">
    <property type="entry name" value="Vitellinogen, superhelical"/>
    <property type="match status" value="1"/>
</dbReference>
<dbReference type="Gene3D" id="2.60.40.10">
    <property type="entry name" value="Immunoglobulins"/>
    <property type="match status" value="1"/>
</dbReference>
<dbReference type="STRING" id="225164.V4A704"/>
<protein>
    <submittedName>
        <fullName evidence="5">Uncharacterized protein</fullName>
    </submittedName>
</protein>
<dbReference type="InterPro" id="IPR015816">
    <property type="entry name" value="Vitellinogen_b-sht_N"/>
</dbReference>
<dbReference type="Proteomes" id="UP000030746">
    <property type="component" value="Unassembled WGS sequence"/>
</dbReference>
<dbReference type="InterPro" id="IPR036361">
    <property type="entry name" value="SAP_dom_sf"/>
</dbReference>
<feature type="region of interest" description="Disordered" evidence="2">
    <location>
        <begin position="6094"/>
        <end position="6116"/>
    </location>
</feature>
<dbReference type="InterPro" id="IPR011055">
    <property type="entry name" value="Dup_hybrid_motif"/>
</dbReference>
<dbReference type="EMBL" id="KB200938">
    <property type="protein sequence ID" value="ESO99713.1"/>
    <property type="molecule type" value="Genomic_DNA"/>
</dbReference>
<dbReference type="CTD" id="20242423"/>
<dbReference type="SUPFAM" id="SSF49265">
    <property type="entry name" value="Fibronectin type III"/>
    <property type="match status" value="1"/>
</dbReference>
<evidence type="ECO:0000313" key="6">
    <source>
        <dbReference type="Proteomes" id="UP000030746"/>
    </source>
</evidence>
<dbReference type="InterPro" id="IPR001747">
    <property type="entry name" value="Vitellogenin_N"/>
</dbReference>
<evidence type="ECO:0000256" key="1">
    <source>
        <dbReference type="PROSITE-ProRule" id="PRU00557"/>
    </source>
</evidence>
<evidence type="ECO:0000313" key="5">
    <source>
        <dbReference type="EMBL" id="ESO99713.1"/>
    </source>
</evidence>
<dbReference type="PANTHER" id="PTHR16897:SF2">
    <property type="entry name" value="OS03G0226600 PROTEIN"/>
    <property type="match status" value="1"/>
</dbReference>
<keyword evidence="6" id="KW-1185">Reference proteome</keyword>
<dbReference type="SUPFAM" id="SSF48431">
    <property type="entry name" value="Lipovitellin-phosvitin complex, superhelical domain"/>
    <property type="match status" value="1"/>
</dbReference>
<feature type="region of interest" description="Disordered" evidence="2">
    <location>
        <begin position="1197"/>
        <end position="1220"/>
    </location>
</feature>
<dbReference type="HOGENOM" id="CLU_222825_0_0_1"/>
<dbReference type="Gene3D" id="2.70.70.10">
    <property type="entry name" value="Glucose Permease (Domain IIA)"/>
    <property type="match status" value="1"/>
</dbReference>
<dbReference type="OMA" id="LFTYPWG"/>
<dbReference type="InterPro" id="IPR011030">
    <property type="entry name" value="Lipovitellin_superhlx_dom"/>
</dbReference>
<organism evidence="5 6">
    <name type="scientific">Lottia gigantea</name>
    <name type="common">Giant owl limpet</name>
    <dbReference type="NCBI Taxonomy" id="225164"/>
    <lineage>
        <taxon>Eukaryota</taxon>
        <taxon>Metazoa</taxon>
        <taxon>Spiralia</taxon>
        <taxon>Lophotrochozoa</taxon>
        <taxon>Mollusca</taxon>
        <taxon>Gastropoda</taxon>
        <taxon>Patellogastropoda</taxon>
        <taxon>Lottioidea</taxon>
        <taxon>Lottiidae</taxon>
        <taxon>Lottia</taxon>
    </lineage>
</organism>
<proteinExistence type="predicted"/>
<dbReference type="InterPro" id="IPR013783">
    <property type="entry name" value="Ig-like_fold"/>
</dbReference>
<evidence type="ECO:0000256" key="2">
    <source>
        <dbReference type="SAM" id="MobiDB-lite"/>
    </source>
</evidence>
<dbReference type="Pfam" id="PF02037">
    <property type="entry name" value="SAP"/>
    <property type="match status" value="1"/>
</dbReference>
<dbReference type="InterPro" id="IPR003034">
    <property type="entry name" value="SAP_dom"/>
</dbReference>
<accession>V4A704</accession>
<dbReference type="OrthoDB" id="6107827at2759"/>
<dbReference type="Gene3D" id="1.10.720.30">
    <property type="entry name" value="SAP domain"/>
    <property type="match status" value="1"/>
</dbReference>
<sequence>MALYASRDWRIVLLIFVFSAPGYGYVNFKPGFEYEYKIESTSTVKNLGDFLLKAKVGYINVEERNDEQEILVRVRTFSFAQVSTPHTVGHDVDFNKWFSFLISRNGEIRSVFYDQREDDEILAIKKGMAAMFAGKLHDQDEISTRNTPGGWKYDVEELGHEGPHKASYRVESHSEGKKFTKTRSQHPLVHAKSNYTKTLYYNSNLGTIHTVLVDERISMMRHTPAGYDPFDGHRPVNPVNKFSDMEYPEMTALGKGKLEFVSQHKLNLIPKRTTKTLVKDSIHIKKIKRKPTRSNEPEKLLEQIRGNLTIMRNVPDNTPNQVKTDGFHCLMICLELLDDIWFKNITEYYLSLDTLSIRNEKDQSHIVDAMMATKSDRAQDIVTEKILQTDKPNVKMIMRLMVSIIAMDTAPNKRLLTRLFEMGFEKHKSEPVLHKGEVYHRILLTIGSVSRKLHKSGRSQEATDAISKIEKMIGYHDPYLFRKKRSVMTEKEVEEEDTLKVNLLGALGNARLHQSYEYIVSHINTTNCQWVKRAGITALRGYHHEHAAKLMLKTARYDEHDTVRYEAMIQYQSHPKAKFLTPYTPPVAQNSSYNGSSIYFNPWDLDANDAYLHPRNKRGFLDNGFEFLLASPSLDYTKLLGNKKLGASFGILIKNLLDLKIAPFSGHVLVDVHDEAFARVHLGIVGTNIEFFVARVCFKGGASYNLNILQEFGVNSLDDLVNLWDNLKNNVVGALTTGLDLFHKIIRGDISVQGIIQDFIKALEQLPQKVMNLGRKAVELMKKLGEIDEKDLPPFIRSISKLVNTVVGTYNDIKKDVMGFVNNLLETVTVLLPRAWKLIYEAIEAIFGAFKDFFGDPKKAITTIGSNVIKIRMEINNLVFSVNKTVQLMSFKKGKPPEWLNLGEKFSILKDAVKEVMNTLSSGSKSWIQQGFGKGKDPVEEFTNGKFSMSELKKQVVGELKDLVNDLLSPFSSVKNVGGDLSKTFDLVSSTINKIRKAYDAVKTGYRIARSLIDRIFGPKCHKDFPRKYRSKGSGCGSGDYPSSTKAGQEYDVDGVDLEIGNGKELVAPFSGTIRRSAKNSREVLLMATGGSLKDTEIIITNIEPSSFIPSYSNDVLQPVNAGQVIGTVASSVCDVNHHIHFAMRKVGGIQPGVIDPSRYLEPRFPKLPKWEQGCDDYRLVWNDDLIADAPLVGIGGRKEVDSSPERTGEIDEPTLETSSQLEPAEVVDKGLCEYPYLGWDMIDDKPCFNPYQMNDDQLRIELTERGLDSGGSRKAMIDTLTTPSTECPGLTFNLLNDKMFCTPDPHCLGIECCVHLKVFMFRKTYKMYARYEPCDNQFVFGIKGKIERVIGPFDGIYDSWEEDVKTGIKMSLLGGLEVTIRVRIEKTDSALLGTLGLGMCMEDDEENCLPFIYLLNEAILPVPVCAPDGSLIFPEVDWEGYFNRDNLKSRFKESAKKYAEAALDLALKEGLKQLGFPEDLLEEGSPCQRPEKLTVEMLKTKLAERGLSITGTIDQLIERLTEADRSCEILGQKITLPTIKNDKLKKLLYLQISNNCLRLQACIDVDINISTKTPSINFVRSFIAYVELDACNFQFHIGFEMYKYTEILIGYKWGTEEQFKIGDNIVFSYKINRDENKKIFIIDVSGIIKALGTDVINGKIINGMEIPIPVCNENFTLPGGGSMKDLSLALNGKLSDAAVDILFKKFGLDKIFTNEECSVPVSSTDCPWKIDVEKYLPKSLQDKVTCGMMDDCFGVNCCVDFEMKIPFFNKVVHKSVEVFVSFDPCEFQLEVGFGQAVHSEKLLSYQWNTQTTISLGNGNPPPVTLTLTIARIGQGFNIDLSVMVCIPDDGSSFCFPEDGLNLLKDVHIPLCDARALGNLANSDFNLEEYLKGLKLEAGEKLKKSGAKYILNKLGITPYLLDERCDITRSPYSSNIDGWKNDCPKSLKLLPKLPKGLVCHLDDTCTKINCCFHIEFLDTSFHASLTLNMCDYVLEASIEKENVKLSLLGDQYDLDKGITSSVQISDFLVVRFGVSKKDKTLVFDLSIAACFQKDKCQAEFDVFTGSEIPQFICDLNAKLDLKGFSVSDWAKEKGIDFTNGLTKKVVQVFLEQTGIAEMMLDPPCKRDSLKYQPALPSKWKNDCPRIKTLPVLKAPVNCYIADYCTGIDCCLESDLLGISLNAHLNIDTCNYVIEGAIEKIGFKISILDYDWGTEEVEQLSEFLYLKFKIDRLLDQKIFIVDLSIKMCFQGADNCEVDLPILKQSQIPMPVCNMEMGFKIRDFSLKKWIQESGGDLTNILANQLMDTLGITKYLKDTPCTLVHEPFRTASMNNGWNNLCPLNITLPALNDRMACYIPDYCTGITCCADVREISRTFQAHLFIDTCNYIFSVGIEKIVYNITLVDYVWVGDAFAYNMTLVDYVCGTEETLDIGGIFQLKFQIEDLAGEKQYLVNLKMSACFTAGEKCDLEIPVFTDMRVPKLLCDWDATLALKELLNLNVNKFRFYYFGGMTNFVADFKLDEWIADQGGQIGGQLTDTIIQKLLEKLGLSAYLLSPMCDRKSLSYSPAVQGWKKDCQLDMNLPILPKDLSCRVPDYCTGIDCCLEVPFLKRSFRAVASINMCTNVLTLSIEKIKLQKSLVNYKWGKLESFNLRGVVKIEYIIYDLAGDKQYLLSLNISICLSSDKPCQPSIIILNNVRVPKLFCNWDATTELRDFSLKKFIEEQKQNLGDVLSELTFSRLFQALNISQYLVRPQCNRDNDIYSPANSKGWKYDCPIQTLDFGQLPHYATCRIPDFCTGIDCCVTVPVIGRSFNIKVYLNTCDYTLTVSLENLVFKKTLLNYKWGEKEQFNINGIIGIEFVIDNLEGARQYLISVSATFCFDSITGCLTVPILNNARVPKILCDWESDHYQTDFSLSTWLEEQGMSVANELTSIVLARLFNELNIAQYLKDPQCDATTGLYDGAVDGWKNECSLITNLPTLSNGLTCYIPDTCTGIQCCAPVPKLKRSFEAFIYLDSCNFKFRVGVEKYEFSRNLINYEWGTKESLSMHKLVTAHFTIDDLNSEKKFLVNLNISVCLEKDKSCFLSVPVLINTKIPKLACDWDSTLALKGFSLSEWLKTQQATGVQSLTTALRYKLYEKLEIASYIKSKPVSRSSSLFSPANSKGWKNECPMTKIEKYLPQLPKYFTCHIGTRCTNIDCCIDVGFLDTSIYTLVDINMCDYTLTLTIENLSYEQKLFDYKWEFSLKTFNIKEKLAGIASPDVFLSKLLDETGLSDLLEQPACNRESSPYIPIDSRNWRNGKEDVFHISGRVRLHYKLVNMPTENKIKTDVKIKVCFEEDSCLLEIPILKQVDISYSPCDITKPQPFKGITFDFWSFKPCELQPSQSSCSVTLPDEISKVCQLDDNCLGISCCIGVDIEYLGQYNLDASFRLDHCQNKLIYSLENKKWEKTLQPIVNGTFMVPISIIPTHAVVSKDINITESIGEAIDFSFVLKDSGSSYVTSLDLKLCAFNQCKYWKLLDKKPLLKPGCNHRRKRRSIIKEKFANYKEMIQRMMKEGASNIDIQKYLSKIKLEKESQRQSNLQPDWKDGGQANNLRSALKTMGSTNPSTIIYFSKNQKLKIGIEGCEQILGILNAVTSILDTSSQTYTVGKGLTGVGVQMLGLKLANMSIGEISAMIDMKNIDPEKAVELANELRDLVSALYSEILNAVIDGSTSDIFKSFDFTLEGDFSLPEQSLSLFNVNYGFLVGGFIYVEFSFGASCSYGMKIYLGAKVMKMKAYGGVVPYGAVKAYGELSIGFILYAGLRLEGYIVTTSFPTRAEIGFSKFPLEIGFTMDLELIPLKIKLKAIVKLKINLFFFTIQKVLFETELWRYQTDSIKKNILKFGKNEIDKSPPIFSEYTDTQSGRKRRAAGFPASTETRHCSVRQLKGRDYSEPAIEISVRAGDDKSQVRLFLTAGTKPGLADAFSETQLGGPSSIITDKFKQHGQPIYFTVVGKNSEDTASTVTCSIPTYDVSLPGGRFTAEFITSSNPRVLKASVVAFEDSDLAYAAVGVGFGRDIHGDEIEHWKPVDLAFKNEEPYNANSDVHGDVAVSRFTTQKSGRLIAPVASQHKFDYYQACLKKCLELPASKCLSVNYDFGSSGNCELLESIEGHEHKIAVSGKYVHMERLGIGFAYEFSYTDKQLQHNKLYYFNLDLQNHLGFRNIISSKGVLIDISPPVPGDGKMKNITNDVLEWIPCPEMIPSDQLDWRLLCIDQSKLVKNHRIIIDGEGSQTVFNGHTPLLDQKYFRANRFISANWDGIHDKETGIHGYSFAAGHDICEETFEEHRDPHAHLFSDSEWTHEGLIKREEDNRIPDGNYYVTVRALNKVEYGGPLVTTFCHSTKYTIDNTVPFVHEVFNVQYEEESKNLSAEYNASDPQSDVKEVDICLGRTTKDCSIRDWERYPHSGEVIHNTELPGGIPVWVKIKAWNNVNMSALRSADSPLIIDVTPPIAGEVYDGPLYKHDLMFTKDSNKICANWVDFYDPESGLSYFSVFVRSSDNDMYLTNGTDFDHRTHEACIEFEDGLLEHSKKYYIELWAFNAGHQQLNVSGKSDGVIVDLTVPVEGEVVDGKRDNFTDIQFSGATATVAGQWKGQFDPESSIKSFAVQILRAKNTSEDFEILRDWHEVDNATNSFEWHNFHLHHQDSVKIQLLTTNGALGKITQHTDGYVVDLTPPTLIYLNDGGQQRQDVDYQSSNSFISANYKFIDEESGIDHYKYQIYQLYQGSKHQIYPGKGKWTEIRNPEEDSLEVTSLTLQNGAKYSVRVSAINKALSVATFDTNGFLLDNTPPKILWVFVGVFDGETEEDIDGVVLQADKTGIKASWFGTDDVSGIKDYFVAVGTTEGGQEILQWKSYGQNHDGYIDNLNLQVKNTTTPYYYVSVKAVNGAGLESTVKSSTRIEVVEEDKAGIVFDGAEGTEGGSTTDIDYQLETGTVTVQFSGYESALHGISRFDWAVGTTAGGEEVQPFMEAGLIHQEDTDVPGNGIASSGYGQAILPLESGIKYYATVRGISNVGNVLESTSDGFTVDTTPPSITIESLSEVFDRKKLEPGMKIYQSEVDSIQAEWLVRDLESNITEVWYSVGTYPDGADIKSAAKVSVFLDGEGSLPVGDAKPISDGRPNIINFWAVNNVGLTGRKSSATLIVDTTPPSEGVVTCPGFIQPHTAMKCSWNNFIDNESPIKNFHFSLGSQEDLVGDVSHGKKYYVMVTATNSVGHTISAVSNSITVDVTPPVASRVVELKTEYIINVTSDRSTSELNTYSCNTKEDCDEIDAVCQESLTSINVAWSEFTDPESRIVSHEIAIGTTPGGGQVKQIFTVPTDKRYFTIKNLVLNGLRQVFVTVKAINEAGLSTVATSNGIYISYLSQGKQPLSHIGVWDGDSHHGDIDYQTSIDTIKARWDVTGEPCPVKRYEWSIVRLDGLVVQNFTDTLGSTFGVNDGLSLSDGERYYILLRVTTALDYSYILRSNGVTIQLEPVIPGRVNDGDVFGYDLNKIFMVNKASANWQGFGVGVDDDSPPFEIESGNPGVHGSERKVINAIRYYEVALGTDRRFPKTRDNVVPYTNVGLNTTVIFYDLELVPLKATYYVTVRAYSESMAMTEVTSNGFQSGYNDGVKAGVIEMTEYISNNTVIDIPWNEFDSKVGMMMYYVAIATRNNSLNCRDLIEGGKMSEEERKRLFDILDVTNVGTDTFLQYTDSVLKQDHGYFVTVIGVDNAGECNSTSFYFHVDITLPVQGQVKVGPYYNMKMSYSGSSESLIVDWKDYIDDESGIKCFRVSLIEESTCETGATRTTIVQPIELNENYTSYQFLELELQLSRPYIVKLEVENKAGLKIEVETTPVIYDTSEPTGGHVVDGTDYRQDIVWIHSGSTVTGSILYLPTPVGSPCPTQDILFTDPEWRMFTRSENYDSSGNRLQLEYREANILIDTNKPNDLQIKLARDVKTGTMVSGGFYRNADMVSGGTYEMNIQAAGGDGKAVTSIVLWDGPVSDIVQYDYVKEVDWTLCSCCRNNPNDTDCLSECNCDSTVTEDREKTQGTTESVTDSPGQADYVYDLTEEERSELFNGTSENKADKPSRNKPPHRHRACGIQIIAGEVQKLITWCRFENKLNQPMKAERKLDFDPSKSINNYRLEFFVVNEEATEV</sequence>
<evidence type="ECO:0000259" key="3">
    <source>
        <dbReference type="PROSITE" id="PS50800"/>
    </source>
</evidence>
<dbReference type="PROSITE" id="PS50800">
    <property type="entry name" value="SAP"/>
    <property type="match status" value="1"/>
</dbReference>
<dbReference type="KEGG" id="lgi:LOTGIDRAFT_173550"/>
<evidence type="ECO:0000259" key="4">
    <source>
        <dbReference type="PROSITE" id="PS51211"/>
    </source>
</evidence>
<dbReference type="Gene3D" id="2.30.230.10">
    <property type="entry name" value="Lipovitellin, beta-sheet shell regions, chain A"/>
    <property type="match status" value="1"/>
</dbReference>
<comment type="caution">
    <text evidence="1">Lacks conserved residue(s) required for the propagation of feature annotation.</text>
</comment>
<feature type="region of interest" description="Disordered" evidence="2">
    <location>
        <begin position="6061"/>
        <end position="6081"/>
    </location>
</feature>
<dbReference type="RefSeq" id="XP_009049573.1">
    <property type="nucleotide sequence ID" value="XM_009051325.1"/>
</dbReference>
<dbReference type="InterPro" id="IPR036116">
    <property type="entry name" value="FN3_sf"/>
</dbReference>
<reference evidence="5 6" key="1">
    <citation type="journal article" date="2013" name="Nature">
        <title>Insights into bilaterian evolution from three spiralian genomes.</title>
        <authorList>
            <person name="Simakov O."/>
            <person name="Marletaz F."/>
            <person name="Cho S.J."/>
            <person name="Edsinger-Gonzales E."/>
            <person name="Havlak P."/>
            <person name="Hellsten U."/>
            <person name="Kuo D.H."/>
            <person name="Larsson T."/>
            <person name="Lv J."/>
            <person name="Arendt D."/>
            <person name="Savage R."/>
            <person name="Osoegawa K."/>
            <person name="de Jong P."/>
            <person name="Grimwood J."/>
            <person name="Chapman J.A."/>
            <person name="Shapiro H."/>
            <person name="Aerts A."/>
            <person name="Otillar R.P."/>
            <person name="Terry A.Y."/>
            <person name="Boore J.L."/>
            <person name="Grigoriev I.V."/>
            <person name="Lindberg D.R."/>
            <person name="Seaver E.C."/>
            <person name="Weisblat D.A."/>
            <person name="Putnam N.H."/>
            <person name="Rokhsar D.S."/>
        </authorList>
    </citation>
    <scope>NUCLEOTIDE SEQUENCE [LARGE SCALE GENOMIC DNA]</scope>
</reference>
<name>V4A704_LOTGI</name>
<dbReference type="CDD" id="cd00063">
    <property type="entry name" value="FN3"/>
    <property type="match status" value="1"/>
</dbReference>
<dbReference type="GO" id="GO:0005319">
    <property type="term" value="F:lipid transporter activity"/>
    <property type="evidence" value="ECO:0007669"/>
    <property type="project" value="InterPro"/>
</dbReference>
<feature type="domain" description="SAP" evidence="3">
    <location>
        <begin position="1491"/>
        <end position="1525"/>
    </location>
</feature>
<dbReference type="GeneID" id="20242423"/>
<feature type="compositionally biased region" description="Polar residues" evidence="2">
    <location>
        <begin position="6068"/>
        <end position="6078"/>
    </location>
</feature>
<feature type="compositionally biased region" description="Basic and acidic residues" evidence="2">
    <location>
        <begin position="1197"/>
        <end position="1210"/>
    </location>
</feature>
<dbReference type="SMART" id="SM00513">
    <property type="entry name" value="SAP"/>
    <property type="match status" value="2"/>
</dbReference>
<dbReference type="InterPro" id="IPR003961">
    <property type="entry name" value="FN3_dom"/>
</dbReference>
<gene>
    <name evidence="5" type="ORF">LOTGIDRAFT_173550</name>
</gene>